<sequence>MDKLFKPLPKFLVIFLTTVLACTFLYHVTVPSSQKNMSAEVKLNYPDSRKGQQVDNYHGIEVADPYRWLENPDSEETIAWVKAQNKITFNYLKQIPARDDIKKRLTKLWDYEKYGIPFREGNRYFYFKNNGLQNQSVLYTLKNLDDKPEVLLDPNKLSEDGTVALSGTSISDDGKYLAYGISIAGSDWQEWKVRNIETGEDLKDHLKWIKFSGASWTNDSKGFFYSRYDEPNEQTKLEDVNYYQKLYYHQLGQPQSEDTLIYERSDEKEWGFNGNVTEDGRYLIISVWLGTDSKNLVFYKDLTNSSSEVVELISEFESSYSFIDNDGKIFYFQTDLNAPRGKVIAINIENPQQENWQEIIPQTQETLESVGTINNQFVAEYLKDARSQIKIYDFKGAFVREVELPGIGSVGGFNGKNSDTDTFYVFTSFTTPGTIYRYDMVTDKSTVFREPKVDFNADNYETKQIFYKSKDGTQVPMFIVHKKGIKLDGNNPTYLYAYGGFNFSLTPSFSVSSLIWMEMGGVYVVANIRGGGEYGEEWHQAGMKDKKQNVFDDFIAAAEWLIDNGYTKSEKLAIAGGSNGGLLVGACMTQRPDLFGAALPAVGVMDMLRFHKFTIGWAWVPEYGSSENPEEFKTLYAYSPLHNLKPGTAYPATLITTADHDDRVVPAHSFKFAAALQAAHDGEAPVLIRIETKAGHGAGKPTAKIIEEVADKWAFLVKNLGVENIGL</sequence>
<keyword evidence="7" id="KW-1133">Transmembrane helix</keyword>
<feature type="domain" description="Peptidase S9A N-terminal" evidence="9">
    <location>
        <begin position="46"/>
        <end position="450"/>
    </location>
</feature>
<comment type="similarity">
    <text evidence="2">Belongs to the peptidase S9A family.</text>
</comment>
<protein>
    <recommendedName>
        <fullName evidence="3">prolyl oligopeptidase</fullName>
        <ecNumber evidence="3">3.4.21.26</ecNumber>
    </recommendedName>
</protein>
<gene>
    <name evidence="10" type="ORF">NIES267_52820</name>
</gene>
<dbReference type="PANTHER" id="PTHR42881:SF2">
    <property type="entry name" value="PROLYL ENDOPEPTIDASE"/>
    <property type="match status" value="1"/>
</dbReference>
<dbReference type="InterPro" id="IPR023302">
    <property type="entry name" value="Pept_S9A_N"/>
</dbReference>
<dbReference type="FunFam" id="3.40.50.1820:FF:000005">
    <property type="entry name" value="Prolyl endopeptidase"/>
    <property type="match status" value="1"/>
</dbReference>
<dbReference type="EC" id="3.4.21.26" evidence="3"/>
<dbReference type="FunFam" id="2.130.10.120:FF:000001">
    <property type="entry name" value="Prolyl endopeptidase"/>
    <property type="match status" value="1"/>
</dbReference>
<dbReference type="InterPro" id="IPR051167">
    <property type="entry name" value="Prolyl_oligopep/macrocyclase"/>
</dbReference>
<dbReference type="PROSITE" id="PS00708">
    <property type="entry name" value="PRO_ENDOPEP_SER"/>
    <property type="match status" value="1"/>
</dbReference>
<dbReference type="Gene3D" id="2.130.10.120">
    <property type="entry name" value="Prolyl oligopeptidase, N-terminal domain"/>
    <property type="match status" value="1"/>
</dbReference>
<accession>A0A1Z4LXB7</accession>
<keyword evidence="7" id="KW-0812">Transmembrane</keyword>
<reference evidence="10 11" key="1">
    <citation type="submission" date="2017-06" db="EMBL/GenBank/DDBJ databases">
        <title>Genome sequencing of cyanobaciteial culture collection at National Institute for Environmental Studies (NIES).</title>
        <authorList>
            <person name="Hirose Y."/>
            <person name="Shimura Y."/>
            <person name="Fujisawa T."/>
            <person name="Nakamura Y."/>
            <person name="Kawachi M."/>
        </authorList>
    </citation>
    <scope>NUCLEOTIDE SEQUENCE [LARGE SCALE GENOMIC DNA]</scope>
    <source>
        <strain evidence="10 11">NIES-267</strain>
    </source>
</reference>
<keyword evidence="4" id="KW-0645">Protease</keyword>
<name>A0A1Z4LXB7_9CYAN</name>
<keyword evidence="11" id="KW-1185">Reference proteome</keyword>
<evidence type="ECO:0000313" key="11">
    <source>
        <dbReference type="Proteomes" id="UP000218418"/>
    </source>
</evidence>
<organism evidence="10 11">
    <name type="scientific">Calothrix parasitica NIES-267</name>
    <dbReference type="NCBI Taxonomy" id="1973488"/>
    <lineage>
        <taxon>Bacteria</taxon>
        <taxon>Bacillati</taxon>
        <taxon>Cyanobacteriota</taxon>
        <taxon>Cyanophyceae</taxon>
        <taxon>Nostocales</taxon>
        <taxon>Calotrichaceae</taxon>
        <taxon>Calothrix</taxon>
    </lineage>
</organism>
<dbReference type="InterPro" id="IPR002471">
    <property type="entry name" value="Pept_S9_AS"/>
</dbReference>
<dbReference type="Pfam" id="PF02897">
    <property type="entry name" value="Peptidase_S9_N"/>
    <property type="match status" value="1"/>
</dbReference>
<dbReference type="GO" id="GO:0004252">
    <property type="term" value="F:serine-type endopeptidase activity"/>
    <property type="evidence" value="ECO:0007669"/>
    <property type="project" value="UniProtKB-EC"/>
</dbReference>
<dbReference type="SUPFAM" id="SSF53474">
    <property type="entry name" value="alpha/beta-Hydrolases"/>
    <property type="match status" value="1"/>
</dbReference>
<evidence type="ECO:0000256" key="2">
    <source>
        <dbReference type="ARBA" id="ARBA00005228"/>
    </source>
</evidence>
<dbReference type="PANTHER" id="PTHR42881">
    <property type="entry name" value="PROLYL ENDOPEPTIDASE"/>
    <property type="match status" value="1"/>
</dbReference>
<feature type="transmembrane region" description="Helical" evidence="7">
    <location>
        <begin position="12"/>
        <end position="29"/>
    </location>
</feature>
<evidence type="ECO:0000256" key="1">
    <source>
        <dbReference type="ARBA" id="ARBA00001070"/>
    </source>
</evidence>
<evidence type="ECO:0000259" key="9">
    <source>
        <dbReference type="Pfam" id="PF02897"/>
    </source>
</evidence>
<comment type="catalytic activity">
    <reaction evidence="1">
        <text>Hydrolysis of Pro-|-Xaa &gt;&gt; Ala-|-Xaa in oligopeptides.</text>
        <dbReference type="EC" id="3.4.21.26"/>
    </reaction>
</comment>
<proteinExistence type="inferred from homology"/>
<dbReference type="PRINTS" id="PR00862">
    <property type="entry name" value="PROLIGOPTASE"/>
</dbReference>
<evidence type="ECO:0000256" key="5">
    <source>
        <dbReference type="ARBA" id="ARBA00022801"/>
    </source>
</evidence>
<dbReference type="GO" id="GO:0006508">
    <property type="term" value="P:proteolysis"/>
    <property type="evidence" value="ECO:0007669"/>
    <property type="project" value="UniProtKB-KW"/>
</dbReference>
<evidence type="ECO:0000256" key="6">
    <source>
        <dbReference type="ARBA" id="ARBA00022825"/>
    </source>
</evidence>
<evidence type="ECO:0000313" key="10">
    <source>
        <dbReference type="EMBL" id="BAY85781.1"/>
    </source>
</evidence>
<dbReference type="SUPFAM" id="SSF50993">
    <property type="entry name" value="Peptidase/esterase 'gauge' domain"/>
    <property type="match status" value="1"/>
</dbReference>
<dbReference type="GO" id="GO:0070012">
    <property type="term" value="F:oligopeptidase activity"/>
    <property type="evidence" value="ECO:0007669"/>
    <property type="project" value="TreeGrafter"/>
</dbReference>
<dbReference type="InterPro" id="IPR029058">
    <property type="entry name" value="AB_hydrolase_fold"/>
</dbReference>
<dbReference type="AlphaFoldDB" id="A0A1Z4LXB7"/>
<dbReference type="EMBL" id="AP018227">
    <property type="protein sequence ID" value="BAY85781.1"/>
    <property type="molecule type" value="Genomic_DNA"/>
</dbReference>
<dbReference type="Gene3D" id="3.40.50.1820">
    <property type="entry name" value="alpha/beta hydrolase"/>
    <property type="match status" value="1"/>
</dbReference>
<evidence type="ECO:0000256" key="3">
    <source>
        <dbReference type="ARBA" id="ARBA00011897"/>
    </source>
</evidence>
<evidence type="ECO:0000256" key="4">
    <source>
        <dbReference type="ARBA" id="ARBA00022670"/>
    </source>
</evidence>
<keyword evidence="7" id="KW-0472">Membrane</keyword>
<keyword evidence="5" id="KW-0378">Hydrolase</keyword>
<dbReference type="InterPro" id="IPR001375">
    <property type="entry name" value="Peptidase_S9_cat"/>
</dbReference>
<dbReference type="Pfam" id="PF00326">
    <property type="entry name" value="Peptidase_S9"/>
    <property type="match status" value="1"/>
</dbReference>
<evidence type="ECO:0000259" key="8">
    <source>
        <dbReference type="Pfam" id="PF00326"/>
    </source>
</evidence>
<dbReference type="GO" id="GO:0005829">
    <property type="term" value="C:cytosol"/>
    <property type="evidence" value="ECO:0007669"/>
    <property type="project" value="TreeGrafter"/>
</dbReference>
<feature type="domain" description="Peptidase S9 prolyl oligopeptidase catalytic" evidence="8">
    <location>
        <begin position="507"/>
        <end position="721"/>
    </location>
</feature>
<dbReference type="PROSITE" id="PS51257">
    <property type="entry name" value="PROKAR_LIPOPROTEIN"/>
    <property type="match status" value="1"/>
</dbReference>
<evidence type="ECO:0000256" key="7">
    <source>
        <dbReference type="SAM" id="Phobius"/>
    </source>
</evidence>
<dbReference type="InterPro" id="IPR002470">
    <property type="entry name" value="Peptidase_S9A"/>
</dbReference>
<dbReference type="Proteomes" id="UP000218418">
    <property type="component" value="Chromosome"/>
</dbReference>
<keyword evidence="6" id="KW-0720">Serine protease</keyword>